<dbReference type="Proteomes" id="UP000176603">
    <property type="component" value="Unassembled WGS sequence"/>
</dbReference>
<name>A0A1F7UKG2_9BACT</name>
<dbReference type="EMBL" id="MGEH01000024">
    <property type="protein sequence ID" value="OGL78735.1"/>
    <property type="molecule type" value="Genomic_DNA"/>
</dbReference>
<gene>
    <name evidence="1" type="ORF">A3E39_01065</name>
</gene>
<organism evidence="1 2">
    <name type="scientific">Candidatus Uhrbacteria bacterium RIFCSPHIGHO2_12_FULL_60_25</name>
    <dbReference type="NCBI Taxonomy" id="1802399"/>
    <lineage>
        <taxon>Bacteria</taxon>
        <taxon>Candidatus Uhriibacteriota</taxon>
    </lineage>
</organism>
<comment type="caution">
    <text evidence="1">The sequence shown here is derived from an EMBL/GenBank/DDBJ whole genome shotgun (WGS) entry which is preliminary data.</text>
</comment>
<protein>
    <submittedName>
        <fullName evidence="1">Uncharacterized protein</fullName>
    </submittedName>
</protein>
<evidence type="ECO:0000313" key="2">
    <source>
        <dbReference type="Proteomes" id="UP000176603"/>
    </source>
</evidence>
<accession>A0A1F7UKG2</accession>
<proteinExistence type="predicted"/>
<dbReference type="AlphaFoldDB" id="A0A1F7UKG2"/>
<reference evidence="1 2" key="1">
    <citation type="journal article" date="2016" name="Nat. Commun.">
        <title>Thousands of microbial genomes shed light on interconnected biogeochemical processes in an aquifer system.</title>
        <authorList>
            <person name="Anantharaman K."/>
            <person name="Brown C.T."/>
            <person name="Hug L.A."/>
            <person name="Sharon I."/>
            <person name="Castelle C.J."/>
            <person name="Probst A.J."/>
            <person name="Thomas B.C."/>
            <person name="Singh A."/>
            <person name="Wilkins M.J."/>
            <person name="Karaoz U."/>
            <person name="Brodie E.L."/>
            <person name="Williams K.H."/>
            <person name="Hubbard S.S."/>
            <person name="Banfield J.F."/>
        </authorList>
    </citation>
    <scope>NUCLEOTIDE SEQUENCE [LARGE SCALE GENOMIC DNA]</scope>
</reference>
<evidence type="ECO:0000313" key="1">
    <source>
        <dbReference type="EMBL" id="OGL78735.1"/>
    </source>
</evidence>
<sequence length="89" mass="10020">MVNLDTLNRGELYNEIAELARSQGVANQDMWNQLCDEVIESHFSIGEMEQDQDFEGLRAALHAAWEEYRIESAPESDAAVAEDPDAPHD</sequence>